<feature type="region of interest" description="Disordered" evidence="1">
    <location>
        <begin position="1"/>
        <end position="20"/>
    </location>
</feature>
<feature type="compositionally biased region" description="Basic and acidic residues" evidence="1">
    <location>
        <begin position="1"/>
        <end position="12"/>
    </location>
</feature>
<dbReference type="EMBL" id="BGPR01013905">
    <property type="protein sequence ID" value="GBN62756.1"/>
    <property type="molecule type" value="Genomic_DNA"/>
</dbReference>
<evidence type="ECO:0000313" key="2">
    <source>
        <dbReference type="EMBL" id="GBN62756.1"/>
    </source>
</evidence>
<dbReference type="EMBL" id="BGPR01013919">
    <property type="protein sequence ID" value="GBN62826.1"/>
    <property type="molecule type" value="Genomic_DNA"/>
</dbReference>
<sequence>MEDKQADNDDNSKNGNVSDAEECVLRLQKSLTELEEKSDKMSGINVEESLTADEDLREKYCDKDIVTSKLFTIDELIEDNLSGANLSDADEVIPPFFKRVMDSTEKL</sequence>
<keyword evidence="4" id="KW-1185">Reference proteome</keyword>
<evidence type="ECO:0000256" key="1">
    <source>
        <dbReference type="SAM" id="MobiDB-lite"/>
    </source>
</evidence>
<dbReference type="AlphaFoldDB" id="A0A4Y2QHT4"/>
<evidence type="ECO:0000313" key="3">
    <source>
        <dbReference type="EMBL" id="GBN62826.1"/>
    </source>
</evidence>
<protein>
    <submittedName>
        <fullName evidence="3">Uncharacterized protein</fullName>
    </submittedName>
</protein>
<evidence type="ECO:0000313" key="4">
    <source>
        <dbReference type="Proteomes" id="UP000499080"/>
    </source>
</evidence>
<reference evidence="3 4" key="1">
    <citation type="journal article" date="2019" name="Sci. Rep.">
        <title>Orb-weaving spider Araneus ventricosus genome elucidates the spidroin gene catalogue.</title>
        <authorList>
            <person name="Kono N."/>
            <person name="Nakamura H."/>
            <person name="Ohtoshi R."/>
            <person name="Moran D.A.P."/>
            <person name="Shinohara A."/>
            <person name="Yoshida Y."/>
            <person name="Fujiwara M."/>
            <person name="Mori M."/>
            <person name="Tomita M."/>
            <person name="Arakawa K."/>
        </authorList>
    </citation>
    <scope>NUCLEOTIDE SEQUENCE [LARGE SCALE GENOMIC DNA]</scope>
</reference>
<gene>
    <name evidence="3" type="ORF">AVEN_160011_1</name>
    <name evidence="2" type="ORF">AVEN_252125_1</name>
</gene>
<organism evidence="3 4">
    <name type="scientific">Araneus ventricosus</name>
    <name type="common">Orbweaver spider</name>
    <name type="synonym">Epeira ventricosa</name>
    <dbReference type="NCBI Taxonomy" id="182803"/>
    <lineage>
        <taxon>Eukaryota</taxon>
        <taxon>Metazoa</taxon>
        <taxon>Ecdysozoa</taxon>
        <taxon>Arthropoda</taxon>
        <taxon>Chelicerata</taxon>
        <taxon>Arachnida</taxon>
        <taxon>Araneae</taxon>
        <taxon>Araneomorphae</taxon>
        <taxon>Entelegynae</taxon>
        <taxon>Araneoidea</taxon>
        <taxon>Araneidae</taxon>
        <taxon>Araneus</taxon>
    </lineage>
</organism>
<comment type="caution">
    <text evidence="3">The sequence shown here is derived from an EMBL/GenBank/DDBJ whole genome shotgun (WGS) entry which is preliminary data.</text>
</comment>
<accession>A0A4Y2QHT4</accession>
<dbReference type="Proteomes" id="UP000499080">
    <property type="component" value="Unassembled WGS sequence"/>
</dbReference>
<name>A0A4Y2QHT4_ARAVE</name>
<proteinExistence type="predicted"/>